<reference evidence="2 3" key="1">
    <citation type="submission" date="2016-06" db="EMBL/GenBank/DDBJ databases">
        <title>Evolution of pathogenesis and genome organization in the Tremellales.</title>
        <authorList>
            <person name="Cuomo C."/>
            <person name="Litvintseva A."/>
            <person name="Heitman J."/>
            <person name="Chen Y."/>
            <person name="Sun S."/>
            <person name="Springer D."/>
            <person name="Dromer F."/>
            <person name="Young S."/>
            <person name="Zeng Q."/>
            <person name="Chapman S."/>
            <person name="Gujja S."/>
            <person name="Saif S."/>
            <person name="Birren B."/>
        </authorList>
    </citation>
    <scope>NUCLEOTIDE SEQUENCE [LARGE SCALE GENOMIC DNA]</scope>
    <source>
        <strain evidence="2 3">CBS 6273</strain>
    </source>
</reference>
<organism evidence="2 3">
    <name type="scientific">Cryptococcus amylolentus CBS 6273</name>
    <dbReference type="NCBI Taxonomy" id="1296118"/>
    <lineage>
        <taxon>Eukaryota</taxon>
        <taxon>Fungi</taxon>
        <taxon>Dikarya</taxon>
        <taxon>Basidiomycota</taxon>
        <taxon>Agaricomycotina</taxon>
        <taxon>Tremellomycetes</taxon>
        <taxon>Tremellales</taxon>
        <taxon>Cryptococcaceae</taxon>
        <taxon>Cryptococcus</taxon>
    </lineage>
</organism>
<dbReference type="Proteomes" id="UP000095149">
    <property type="component" value="Unassembled WGS sequence"/>
</dbReference>
<comment type="caution">
    <text evidence="2">The sequence shown here is derived from an EMBL/GenBank/DDBJ whole genome shotgun (WGS) entry which is preliminary data.</text>
</comment>
<sequence length="241" mass="27815">MRGTFEGIPILEGTDNYHLWATTLEVCVAARCNAKLVLLGVEKEPYRRDVTGLTGLARAAICPSEEVAGDAFPPVGARAPSDVPDEEMRERWEKWAKKERNARWYLIMTVSEDLRGELRYVWSSAEIWEYFEAMFGPDPERDIPRKRARHLQRFQNILNDLRILGEPMLEEDKIRAFFMSLGDNYVRIRTLFVSKPPSEQTWIHLTRLINFDTTDMWPASRGAQGTRGRGRRGKRGTAAYH</sequence>
<name>A0A1E3K359_9TREE</name>
<protein>
    <submittedName>
        <fullName evidence="2">Uncharacterized protein</fullName>
    </submittedName>
</protein>
<feature type="region of interest" description="Disordered" evidence="1">
    <location>
        <begin position="219"/>
        <end position="241"/>
    </location>
</feature>
<evidence type="ECO:0000313" key="3">
    <source>
        <dbReference type="Proteomes" id="UP000095149"/>
    </source>
</evidence>
<proteinExistence type="predicted"/>
<evidence type="ECO:0000313" key="2">
    <source>
        <dbReference type="EMBL" id="ODO06642.1"/>
    </source>
</evidence>
<dbReference type="EMBL" id="MEKH01000006">
    <property type="protein sequence ID" value="ODO06642.1"/>
    <property type="molecule type" value="Genomic_DNA"/>
</dbReference>
<dbReference type="OrthoDB" id="10494342at2759"/>
<gene>
    <name evidence="2" type="ORF">I350_04000</name>
</gene>
<evidence type="ECO:0000256" key="1">
    <source>
        <dbReference type="SAM" id="MobiDB-lite"/>
    </source>
</evidence>
<dbReference type="AlphaFoldDB" id="A0A1E3K359"/>
<accession>A0A1E3K359</accession>